<evidence type="ECO:0000313" key="3">
    <source>
        <dbReference type="Proteomes" id="UP000030753"/>
    </source>
</evidence>
<protein>
    <submittedName>
        <fullName evidence="2">Uncharacterized protein</fullName>
    </submittedName>
</protein>
<organism evidence="2 3">
    <name type="scientific">Fusarium oxysporum NRRL 32931</name>
    <dbReference type="NCBI Taxonomy" id="660029"/>
    <lineage>
        <taxon>Eukaryota</taxon>
        <taxon>Fungi</taxon>
        <taxon>Dikarya</taxon>
        <taxon>Ascomycota</taxon>
        <taxon>Pezizomycotina</taxon>
        <taxon>Sordariomycetes</taxon>
        <taxon>Hypocreomycetidae</taxon>
        <taxon>Hypocreales</taxon>
        <taxon>Nectriaceae</taxon>
        <taxon>Fusarium</taxon>
        <taxon>Fusarium oxysporum species complex</taxon>
    </lineage>
</organism>
<dbReference type="HOGENOM" id="CLU_1475218_0_0_1"/>
<dbReference type="Proteomes" id="UP000030753">
    <property type="component" value="Unassembled WGS sequence"/>
</dbReference>
<dbReference type="AlphaFoldDB" id="W9J8T1"/>
<feature type="region of interest" description="Disordered" evidence="1">
    <location>
        <begin position="69"/>
        <end position="93"/>
    </location>
</feature>
<evidence type="ECO:0000313" key="2">
    <source>
        <dbReference type="EMBL" id="EWZ02036.1"/>
    </source>
</evidence>
<evidence type="ECO:0000256" key="1">
    <source>
        <dbReference type="SAM" id="MobiDB-lite"/>
    </source>
</evidence>
<accession>W9J8T1</accession>
<gene>
    <name evidence="2" type="ORF">FOYG_01460</name>
</gene>
<dbReference type="EMBL" id="JH717839">
    <property type="protein sequence ID" value="EWZ02036.1"/>
    <property type="molecule type" value="Genomic_DNA"/>
</dbReference>
<sequence length="183" mass="20125">MFAHLHMQIDCSLTLTHSLLQNPRDGKKQLHLDICCIVKALSSSFSFLPPSSFTPKTVGNELPYCGVPPTSSPSSDLRRNAHTDTQFGPDYSSPLPRPSCSLLASAGPLQLRPSHFPTFFSSVYLSYAITSHLKLLLKKITVPDSNPSLSITRHRTSSRFRQAIDFISNLATSPLALILCKQS</sequence>
<reference evidence="2 3" key="1">
    <citation type="submission" date="2011-06" db="EMBL/GenBank/DDBJ databases">
        <title>The Genome Sequence of Fusarium oxysporum FOSC 3-a.</title>
        <authorList>
            <consortium name="The Broad Institute Genome Sequencing Platform"/>
            <person name="Ma L.-J."/>
            <person name="Gale L.R."/>
            <person name="Schwartz D.C."/>
            <person name="Zhou S."/>
            <person name="Corby-Kistler H."/>
            <person name="Young S.K."/>
            <person name="Zeng Q."/>
            <person name="Gargeya S."/>
            <person name="Fitzgerald M."/>
            <person name="Haas B."/>
            <person name="Abouelleil A."/>
            <person name="Alvarado L."/>
            <person name="Arachchi H.M."/>
            <person name="Berlin A."/>
            <person name="Brown A."/>
            <person name="Chapman S.B."/>
            <person name="Chen Z."/>
            <person name="Dunbar C."/>
            <person name="Freedman E."/>
            <person name="Gearin G."/>
            <person name="Gellesch M."/>
            <person name="Goldberg J."/>
            <person name="Griggs A."/>
            <person name="Gujja S."/>
            <person name="Heiman D."/>
            <person name="Howarth C."/>
            <person name="Larson L."/>
            <person name="Lui A."/>
            <person name="MacDonald P.J.P."/>
            <person name="Mehta T."/>
            <person name="Montmayeur A."/>
            <person name="Murphy C."/>
            <person name="Neiman D."/>
            <person name="Pearson M."/>
            <person name="Priest M."/>
            <person name="Roberts A."/>
            <person name="Saif S."/>
            <person name="Shea T."/>
            <person name="Shenoy N."/>
            <person name="Sisk P."/>
            <person name="Stolte C."/>
            <person name="Sykes S."/>
            <person name="Wortman J."/>
            <person name="Nusbaum C."/>
            <person name="Birren B."/>
        </authorList>
    </citation>
    <scope>NUCLEOTIDE SEQUENCE [LARGE SCALE GENOMIC DNA]</scope>
    <source>
        <strain evidence="3">FOSC 3-a</strain>
    </source>
</reference>
<proteinExistence type="predicted"/>
<name>W9J8T1_FUSOX</name>